<dbReference type="SUPFAM" id="SSF81321">
    <property type="entry name" value="Family A G protein-coupled receptor-like"/>
    <property type="match status" value="1"/>
</dbReference>
<reference evidence="9 10" key="1">
    <citation type="journal article" date="2015" name="Genome Biol. Evol.">
        <title>Phylogenomic analyses indicate that early fungi evolved digesting cell walls of algal ancestors of land plants.</title>
        <authorList>
            <person name="Chang Y."/>
            <person name="Wang S."/>
            <person name="Sekimoto S."/>
            <person name="Aerts A.L."/>
            <person name="Choi C."/>
            <person name="Clum A."/>
            <person name="LaButti K.M."/>
            <person name="Lindquist E.A."/>
            <person name="Yee Ngan C."/>
            <person name="Ohm R.A."/>
            <person name="Salamov A.A."/>
            <person name="Grigoriev I.V."/>
            <person name="Spatafora J.W."/>
            <person name="Berbee M.L."/>
        </authorList>
    </citation>
    <scope>NUCLEOTIDE SEQUENCE [LARGE SCALE GENOMIC DNA]</scope>
    <source>
        <strain evidence="9 10">NRRL 28638</strain>
    </source>
</reference>
<keyword evidence="6 9" id="KW-0675">Receptor</keyword>
<keyword evidence="4" id="KW-0297">G-protein coupled receptor</keyword>
<dbReference type="Pfam" id="PF00001">
    <property type="entry name" value="7tm_1"/>
    <property type="match status" value="1"/>
</dbReference>
<dbReference type="PROSITE" id="PS50262">
    <property type="entry name" value="G_PROTEIN_RECEP_F1_2"/>
    <property type="match status" value="1"/>
</dbReference>
<evidence type="ECO:0000256" key="4">
    <source>
        <dbReference type="ARBA" id="ARBA00023040"/>
    </source>
</evidence>
<feature type="transmembrane region" description="Helical" evidence="7">
    <location>
        <begin position="175"/>
        <end position="198"/>
    </location>
</feature>
<keyword evidence="10" id="KW-1185">Reference proteome</keyword>
<organism evidence="9 10">
    <name type="scientific">Conidiobolus coronatus (strain ATCC 28846 / CBS 209.66 / NRRL 28638)</name>
    <name type="common">Delacroixia coronata</name>
    <dbReference type="NCBI Taxonomy" id="796925"/>
    <lineage>
        <taxon>Eukaryota</taxon>
        <taxon>Fungi</taxon>
        <taxon>Fungi incertae sedis</taxon>
        <taxon>Zoopagomycota</taxon>
        <taxon>Entomophthoromycotina</taxon>
        <taxon>Entomophthoromycetes</taxon>
        <taxon>Entomophthorales</taxon>
        <taxon>Ancylistaceae</taxon>
        <taxon>Conidiobolus</taxon>
    </lineage>
</organism>
<keyword evidence="4" id="KW-0807">Transducer</keyword>
<dbReference type="AlphaFoldDB" id="A0A137NTE7"/>
<evidence type="ECO:0000313" key="9">
    <source>
        <dbReference type="EMBL" id="KXN66053.1"/>
    </source>
</evidence>
<evidence type="ECO:0000259" key="8">
    <source>
        <dbReference type="PROSITE" id="PS50262"/>
    </source>
</evidence>
<feature type="transmembrane region" description="Helical" evidence="7">
    <location>
        <begin position="247"/>
        <end position="266"/>
    </location>
</feature>
<comment type="subcellular location">
    <subcellularLocation>
        <location evidence="1">Membrane</location>
        <topology evidence="1">Multi-pass membrane protein</topology>
    </subcellularLocation>
</comment>
<sequence length="317" mass="35478">MNPLFDVEGVAAPDSWQALIAGSAFVFSAILTLIPSAFILLAIFGSSKMRTTDNLIISQIVIIDVIYALWCLVWFPIKFWSNQLFLSYTMCQIEGMISTVCLMTWLFSATLCAFWRYQTIVSRKTWSPKIMILMQYGQWGIPFGVGLSIAILGKFNVMPSGGYCFLKYVPNDRVILGYFILTMLSISGPTFLTIFFYCSITGYFGKVIADMVSVSSSHSNSGSIKLSKNGLQIDSSWLKVAQVALKSVLYCTIFLTCFIPFGWVMIQEMAENQSRSPLVDTISVCLILVHKVLSPLVTIMVNSSIRDQIYRFLGIKD</sequence>
<dbReference type="GO" id="GO:0016020">
    <property type="term" value="C:membrane"/>
    <property type="evidence" value="ECO:0007669"/>
    <property type="project" value="UniProtKB-SubCell"/>
</dbReference>
<dbReference type="PRINTS" id="PR00237">
    <property type="entry name" value="GPCRRHODOPSN"/>
</dbReference>
<accession>A0A137NTE7</accession>
<dbReference type="InterPro" id="IPR017452">
    <property type="entry name" value="GPCR_Rhodpsn_7TM"/>
</dbReference>
<feature type="domain" description="G-protein coupled receptors family 1 profile" evidence="8">
    <location>
        <begin position="35"/>
        <end position="298"/>
    </location>
</feature>
<evidence type="ECO:0000256" key="6">
    <source>
        <dbReference type="ARBA" id="ARBA00023170"/>
    </source>
</evidence>
<proteinExistence type="predicted"/>
<dbReference type="InterPro" id="IPR000276">
    <property type="entry name" value="GPCR_Rhodpsn"/>
</dbReference>
<evidence type="ECO:0000256" key="5">
    <source>
        <dbReference type="ARBA" id="ARBA00023136"/>
    </source>
</evidence>
<dbReference type="CDD" id="cd00637">
    <property type="entry name" value="7tm_classA_rhodopsin-like"/>
    <property type="match status" value="1"/>
</dbReference>
<dbReference type="InterPro" id="IPR050125">
    <property type="entry name" value="GPCR_opsins"/>
</dbReference>
<dbReference type="GO" id="GO:0004930">
    <property type="term" value="F:G protein-coupled receptor activity"/>
    <property type="evidence" value="ECO:0007669"/>
    <property type="project" value="UniProtKB-KW"/>
</dbReference>
<evidence type="ECO:0000256" key="2">
    <source>
        <dbReference type="ARBA" id="ARBA00022692"/>
    </source>
</evidence>
<dbReference type="Proteomes" id="UP000070444">
    <property type="component" value="Unassembled WGS sequence"/>
</dbReference>
<evidence type="ECO:0000313" key="10">
    <source>
        <dbReference type="Proteomes" id="UP000070444"/>
    </source>
</evidence>
<name>A0A137NTE7_CONC2</name>
<evidence type="ECO:0000256" key="1">
    <source>
        <dbReference type="ARBA" id="ARBA00004141"/>
    </source>
</evidence>
<evidence type="ECO:0000256" key="7">
    <source>
        <dbReference type="SAM" id="Phobius"/>
    </source>
</evidence>
<dbReference type="OrthoDB" id="5981855at2759"/>
<dbReference type="Gene3D" id="1.20.1070.10">
    <property type="entry name" value="Rhodopsin 7-helix transmembrane proteins"/>
    <property type="match status" value="1"/>
</dbReference>
<dbReference type="EMBL" id="KQ964773">
    <property type="protein sequence ID" value="KXN66053.1"/>
    <property type="molecule type" value="Genomic_DNA"/>
</dbReference>
<feature type="transmembrane region" description="Helical" evidence="7">
    <location>
        <begin position="20"/>
        <end position="43"/>
    </location>
</feature>
<keyword evidence="5 7" id="KW-0472">Membrane</keyword>
<feature type="transmembrane region" description="Helical" evidence="7">
    <location>
        <begin position="136"/>
        <end position="155"/>
    </location>
</feature>
<gene>
    <name evidence="9" type="ORF">CONCODRAFT_87615</name>
</gene>
<feature type="transmembrane region" description="Helical" evidence="7">
    <location>
        <begin position="95"/>
        <end position="115"/>
    </location>
</feature>
<keyword evidence="3 7" id="KW-1133">Transmembrane helix</keyword>
<evidence type="ECO:0000256" key="3">
    <source>
        <dbReference type="ARBA" id="ARBA00022989"/>
    </source>
</evidence>
<protein>
    <submittedName>
        <fullName evidence="9">Family A G protein-coupled receptor-like protein</fullName>
    </submittedName>
</protein>
<keyword evidence="2 7" id="KW-0812">Transmembrane</keyword>
<feature type="transmembrane region" description="Helical" evidence="7">
    <location>
        <begin position="278"/>
        <end position="301"/>
    </location>
</feature>
<feature type="transmembrane region" description="Helical" evidence="7">
    <location>
        <begin position="55"/>
        <end position="75"/>
    </location>
</feature>
<dbReference type="OMA" id="HIGTERY"/>
<dbReference type="PANTHER" id="PTHR24240">
    <property type="entry name" value="OPSIN"/>
    <property type="match status" value="1"/>
</dbReference>